<organism evidence="9 10">
    <name type="scientific">Tumebacillus permanentifrigoris</name>
    <dbReference type="NCBI Taxonomy" id="378543"/>
    <lineage>
        <taxon>Bacteria</taxon>
        <taxon>Bacillati</taxon>
        <taxon>Bacillota</taxon>
        <taxon>Bacilli</taxon>
        <taxon>Bacillales</taxon>
        <taxon>Alicyclobacillaceae</taxon>
        <taxon>Tumebacillus</taxon>
    </lineage>
</organism>
<keyword evidence="4 7" id="KW-0812">Transmembrane</keyword>
<dbReference type="SUPFAM" id="SSF103473">
    <property type="entry name" value="MFS general substrate transporter"/>
    <property type="match status" value="1"/>
</dbReference>
<dbReference type="GO" id="GO:0005886">
    <property type="term" value="C:plasma membrane"/>
    <property type="evidence" value="ECO:0007669"/>
    <property type="project" value="UniProtKB-SubCell"/>
</dbReference>
<reference evidence="9 10" key="1">
    <citation type="submission" date="2018-05" db="EMBL/GenBank/DDBJ databases">
        <title>Genomic Encyclopedia of Type Strains, Phase IV (KMG-IV): sequencing the most valuable type-strain genomes for metagenomic binning, comparative biology and taxonomic classification.</title>
        <authorList>
            <person name="Goeker M."/>
        </authorList>
    </citation>
    <scope>NUCLEOTIDE SEQUENCE [LARGE SCALE GENOMIC DNA]</scope>
    <source>
        <strain evidence="9 10">DSM 18773</strain>
    </source>
</reference>
<evidence type="ECO:0000256" key="7">
    <source>
        <dbReference type="SAM" id="Phobius"/>
    </source>
</evidence>
<feature type="transmembrane region" description="Helical" evidence="7">
    <location>
        <begin position="253"/>
        <end position="276"/>
    </location>
</feature>
<dbReference type="Proteomes" id="UP000245634">
    <property type="component" value="Unassembled WGS sequence"/>
</dbReference>
<keyword evidence="6 7" id="KW-0472">Membrane</keyword>
<evidence type="ECO:0000256" key="3">
    <source>
        <dbReference type="ARBA" id="ARBA00022475"/>
    </source>
</evidence>
<protein>
    <submittedName>
        <fullName evidence="9">Putative MFS family arabinose efflux permease</fullName>
    </submittedName>
</protein>
<keyword evidence="10" id="KW-1185">Reference proteome</keyword>
<proteinExistence type="predicted"/>
<feature type="transmembrane region" description="Helical" evidence="7">
    <location>
        <begin position="211"/>
        <end position="233"/>
    </location>
</feature>
<dbReference type="EMBL" id="QGGL01000013">
    <property type="protein sequence ID" value="PWK09591.1"/>
    <property type="molecule type" value="Genomic_DNA"/>
</dbReference>
<dbReference type="PANTHER" id="PTHR43266">
    <property type="entry name" value="MACROLIDE-EFFLUX PROTEIN"/>
    <property type="match status" value="1"/>
</dbReference>
<dbReference type="Pfam" id="PF07690">
    <property type="entry name" value="MFS_1"/>
    <property type="match status" value="1"/>
</dbReference>
<dbReference type="CDD" id="cd06173">
    <property type="entry name" value="MFS_MefA_like"/>
    <property type="match status" value="1"/>
</dbReference>
<feature type="transmembrane region" description="Helical" evidence="7">
    <location>
        <begin position="306"/>
        <end position="326"/>
    </location>
</feature>
<feature type="transmembrane region" description="Helical" evidence="7">
    <location>
        <begin position="12"/>
        <end position="36"/>
    </location>
</feature>
<feature type="transmembrane region" description="Helical" evidence="7">
    <location>
        <begin position="372"/>
        <end position="391"/>
    </location>
</feature>
<dbReference type="PROSITE" id="PS50850">
    <property type="entry name" value="MFS"/>
    <property type="match status" value="1"/>
</dbReference>
<keyword evidence="5 7" id="KW-1133">Transmembrane helix</keyword>
<feature type="transmembrane region" description="Helical" evidence="7">
    <location>
        <begin position="283"/>
        <end position="300"/>
    </location>
</feature>
<feature type="transmembrane region" description="Helical" evidence="7">
    <location>
        <begin position="346"/>
        <end position="366"/>
    </location>
</feature>
<feature type="transmembrane region" description="Helical" evidence="7">
    <location>
        <begin position="144"/>
        <end position="164"/>
    </location>
</feature>
<evidence type="ECO:0000313" key="9">
    <source>
        <dbReference type="EMBL" id="PWK09591.1"/>
    </source>
</evidence>
<dbReference type="InterPro" id="IPR036259">
    <property type="entry name" value="MFS_trans_sf"/>
</dbReference>
<gene>
    <name evidence="9" type="ORF">C7459_11325</name>
</gene>
<dbReference type="InterPro" id="IPR020846">
    <property type="entry name" value="MFS_dom"/>
</dbReference>
<feature type="transmembrane region" description="Helical" evidence="7">
    <location>
        <begin position="48"/>
        <end position="68"/>
    </location>
</feature>
<name>A0A316D7N4_9BACL</name>
<sequence>MSYRVVLANRRFSAVLVAQLLSKVGDILTSVALPLLIYSEAQSVSAMAFMMVTFWLPNLLLSPILGLLVDRWNRKRVMVLMDLVRGLLVLAIPFSSVLMLFAICFLLACTNQLFNLAKMGLTVQLVAKENLVSANSLVQGLDQFMNIGGPALAGLVIALTGLHWPFYIDTITYALSGVLLACVSLPQLAARTASTERFWEKTRSNFREGLSFIRTSAPLLFSMTLFLFVMTFAMPMNVLFYPLFQGEMQASSWQIGVALSLFSICSLTGTLVSPLFNKRFNRVHLILIGLFLMGVASACLAKSANIYLALLFYAGGAFFNGFVNPLNASLRQENIPDHLMGRVSGLYFSTVNSLSMVMMVMTGLFAEQAGVRNVYLIASIGYALTGLLGFFSPWFRRTRSIYEHPPTPKSTGEVTL</sequence>
<dbReference type="Gene3D" id="1.20.1250.20">
    <property type="entry name" value="MFS general substrate transporter like domains"/>
    <property type="match status" value="1"/>
</dbReference>
<evidence type="ECO:0000313" key="10">
    <source>
        <dbReference type="Proteomes" id="UP000245634"/>
    </source>
</evidence>
<evidence type="ECO:0000256" key="4">
    <source>
        <dbReference type="ARBA" id="ARBA00022692"/>
    </source>
</evidence>
<dbReference type="OrthoDB" id="2276409at2"/>
<accession>A0A316D7N4</accession>
<dbReference type="GO" id="GO:0022857">
    <property type="term" value="F:transmembrane transporter activity"/>
    <property type="evidence" value="ECO:0007669"/>
    <property type="project" value="InterPro"/>
</dbReference>
<dbReference type="PANTHER" id="PTHR43266:SF2">
    <property type="entry name" value="MAJOR FACILITATOR SUPERFAMILY (MFS) PROFILE DOMAIN-CONTAINING PROTEIN"/>
    <property type="match status" value="1"/>
</dbReference>
<keyword evidence="2" id="KW-0813">Transport</keyword>
<keyword evidence="3" id="KW-1003">Cell membrane</keyword>
<feature type="domain" description="Major facilitator superfamily (MFS) profile" evidence="8">
    <location>
        <begin position="219"/>
        <end position="416"/>
    </location>
</feature>
<evidence type="ECO:0000256" key="5">
    <source>
        <dbReference type="ARBA" id="ARBA00022989"/>
    </source>
</evidence>
<evidence type="ECO:0000256" key="1">
    <source>
        <dbReference type="ARBA" id="ARBA00004651"/>
    </source>
</evidence>
<dbReference type="AlphaFoldDB" id="A0A316D7N4"/>
<feature type="transmembrane region" description="Helical" evidence="7">
    <location>
        <begin position="88"/>
        <end position="109"/>
    </location>
</feature>
<comment type="subcellular location">
    <subcellularLocation>
        <location evidence="1">Cell membrane</location>
        <topology evidence="1">Multi-pass membrane protein</topology>
    </subcellularLocation>
</comment>
<evidence type="ECO:0000259" key="8">
    <source>
        <dbReference type="PROSITE" id="PS50850"/>
    </source>
</evidence>
<dbReference type="InterPro" id="IPR011701">
    <property type="entry name" value="MFS"/>
</dbReference>
<comment type="caution">
    <text evidence="9">The sequence shown here is derived from an EMBL/GenBank/DDBJ whole genome shotgun (WGS) entry which is preliminary data.</text>
</comment>
<evidence type="ECO:0000256" key="6">
    <source>
        <dbReference type="ARBA" id="ARBA00023136"/>
    </source>
</evidence>
<evidence type="ECO:0000256" key="2">
    <source>
        <dbReference type="ARBA" id="ARBA00022448"/>
    </source>
</evidence>
<dbReference type="RefSeq" id="WP_109690104.1">
    <property type="nucleotide sequence ID" value="NZ_QGGL01000013.1"/>
</dbReference>